<reference evidence="3" key="1">
    <citation type="submission" date="2016-02" db="EMBL/GenBank/DDBJ databases">
        <title>Draft genome sequence of Microdochium bolleyi, a fungal endophyte of beachgrass.</title>
        <authorList>
            <consortium name="DOE Joint Genome Institute"/>
            <person name="David A.S."/>
            <person name="May G."/>
            <person name="Haridas S."/>
            <person name="Lim J."/>
            <person name="Wang M."/>
            <person name="Labutti K."/>
            <person name="Lipzen A."/>
            <person name="Barry K."/>
            <person name="Grigoriev I.V."/>
        </authorList>
    </citation>
    <scope>NUCLEOTIDE SEQUENCE [LARGE SCALE GENOMIC DNA]</scope>
    <source>
        <strain evidence="3">J235TASD1</strain>
    </source>
</reference>
<dbReference type="STRING" id="196109.A0A136IYW4"/>
<accession>A0A136IYW4</accession>
<sequence length="844" mass="92460">MNKLNDLSAGLSKLQLQMSAAANAATTSPAPGSGHAAPSIATGPLAADSPANVMPVYTTPPFVQPLVPNTENTFNPGHVQAEAATLPPREPTNNQNLDTIPQAFAALPVPVPAPTPTQPSHNEDIGPQARAEQEHQVLEPEFWVRPMPRLVTAGPPNDIIFDCPGSRALDYEATWYFLPAVPDFLVCTRCHHRYISGTSIASYFHSARLSGTNAAGNKCRFNVPRLTRVLAPQAKQTSDIKPMEKYMKHRLTVKECAGADKVKASDGFKWFGVMSMTTQDGTPLPDIYQYVVICEACYEDHVLGSSFAAKFGPLSRAQPEDQAWMCDIAVTPFFGNAFRRFSQQEKLDLDQHQHSRDKNWLELANLTSPRWGLPACEGFRKAVEPASRKWFRAARLPELVFCEACYLDKIKFTTFEPHFEPADVVSKTGAAWMDFALGYTTEETPLRACQARSRPVIIALGIALARQDMGTLVRAGRTILASPVCTNEGLEDSNLHKLTGGQWFRLSSGAVADDKFRICEACHACLVTTLGLDRYWEAEDPGQAVGKRLVCGLHTGAPWGTEYLARFDEAVDTGVWARFEEYVRVWIDIPPCPRYSHGDETRGRRWYGWEDCLVCGECFVRFCEPLAVKIAAAGGDGGRGGIMEDEVGKQQKQHDGHDGGSQHGKQSGKELLGFLPLHDELIADPRMCCMYSPRMRAMFKAVVEEKLALQHDATTTTTTTTATTAAGAEQDLLAHARHRHAVYARTIPQVRMVQQMREMAMLQSLNSGMVGLMYQGAGAIQTVSGTTDGYLHGVSGGGWHETANHATSAAWFDKSRAEGLGVVSGMGGDMAMVARLMEEWAAVE</sequence>
<dbReference type="InParanoid" id="A0A136IYW4"/>
<evidence type="ECO:0000256" key="1">
    <source>
        <dbReference type="SAM" id="MobiDB-lite"/>
    </source>
</evidence>
<dbReference type="EMBL" id="KQ964253">
    <property type="protein sequence ID" value="KXJ90175.1"/>
    <property type="molecule type" value="Genomic_DNA"/>
</dbReference>
<feature type="region of interest" description="Disordered" evidence="1">
    <location>
        <begin position="641"/>
        <end position="666"/>
    </location>
</feature>
<protein>
    <recommendedName>
        <fullName evidence="4">Integral membrane protein</fullName>
    </recommendedName>
</protein>
<evidence type="ECO:0000313" key="3">
    <source>
        <dbReference type="Proteomes" id="UP000070501"/>
    </source>
</evidence>
<name>A0A136IYW4_9PEZI</name>
<organism evidence="2 3">
    <name type="scientific">Microdochium bolleyi</name>
    <dbReference type="NCBI Taxonomy" id="196109"/>
    <lineage>
        <taxon>Eukaryota</taxon>
        <taxon>Fungi</taxon>
        <taxon>Dikarya</taxon>
        <taxon>Ascomycota</taxon>
        <taxon>Pezizomycotina</taxon>
        <taxon>Sordariomycetes</taxon>
        <taxon>Xylariomycetidae</taxon>
        <taxon>Xylariales</taxon>
        <taxon>Microdochiaceae</taxon>
        <taxon>Microdochium</taxon>
    </lineage>
</organism>
<evidence type="ECO:0008006" key="4">
    <source>
        <dbReference type="Google" id="ProtNLM"/>
    </source>
</evidence>
<gene>
    <name evidence="2" type="ORF">Micbo1qcDRAFT_164690</name>
</gene>
<feature type="compositionally biased region" description="Basic and acidic residues" evidence="1">
    <location>
        <begin position="646"/>
        <end position="660"/>
    </location>
</feature>
<dbReference type="AlphaFoldDB" id="A0A136IYW4"/>
<proteinExistence type="predicted"/>
<feature type="region of interest" description="Disordered" evidence="1">
    <location>
        <begin position="112"/>
        <end position="134"/>
    </location>
</feature>
<dbReference type="Proteomes" id="UP000070501">
    <property type="component" value="Unassembled WGS sequence"/>
</dbReference>
<dbReference type="OrthoDB" id="5324692at2759"/>
<keyword evidence="3" id="KW-1185">Reference proteome</keyword>
<evidence type="ECO:0000313" key="2">
    <source>
        <dbReference type="EMBL" id="KXJ90175.1"/>
    </source>
</evidence>